<reference evidence="1" key="2">
    <citation type="journal article" date="2021" name="PeerJ">
        <title>Extensive microbial diversity within the chicken gut microbiome revealed by metagenomics and culture.</title>
        <authorList>
            <person name="Gilroy R."/>
            <person name="Ravi A."/>
            <person name="Getino M."/>
            <person name="Pursley I."/>
            <person name="Horton D.L."/>
            <person name="Alikhan N.F."/>
            <person name="Baker D."/>
            <person name="Gharbi K."/>
            <person name="Hall N."/>
            <person name="Watson M."/>
            <person name="Adriaenssens E.M."/>
            <person name="Foster-Nyarko E."/>
            <person name="Jarju S."/>
            <person name="Secka A."/>
            <person name="Antonio M."/>
            <person name="Oren A."/>
            <person name="Chaudhuri R.R."/>
            <person name="La Ragione R."/>
            <person name="Hildebrand F."/>
            <person name="Pallen M.J."/>
        </authorList>
    </citation>
    <scope>NUCLEOTIDE SEQUENCE</scope>
    <source>
        <strain evidence="1">10037</strain>
    </source>
</reference>
<dbReference type="Proteomes" id="UP000823597">
    <property type="component" value="Unassembled WGS sequence"/>
</dbReference>
<gene>
    <name evidence="1" type="ORF">IAB93_03700</name>
</gene>
<evidence type="ECO:0000313" key="1">
    <source>
        <dbReference type="EMBL" id="MBO8465084.1"/>
    </source>
</evidence>
<protein>
    <submittedName>
        <fullName evidence="1">Uncharacterized protein</fullName>
    </submittedName>
</protein>
<dbReference type="AlphaFoldDB" id="A0A9D9I4H2"/>
<comment type="caution">
    <text evidence="1">The sequence shown here is derived from an EMBL/GenBank/DDBJ whole genome shotgun (WGS) entry which is preliminary data.</text>
</comment>
<dbReference type="EMBL" id="JADIME010000038">
    <property type="protein sequence ID" value="MBO8465084.1"/>
    <property type="molecule type" value="Genomic_DNA"/>
</dbReference>
<dbReference type="PROSITE" id="PS51257">
    <property type="entry name" value="PROKAR_LIPOPROTEIN"/>
    <property type="match status" value="1"/>
</dbReference>
<reference evidence="1" key="1">
    <citation type="submission" date="2020-10" db="EMBL/GenBank/DDBJ databases">
        <authorList>
            <person name="Gilroy R."/>
        </authorList>
    </citation>
    <scope>NUCLEOTIDE SEQUENCE</scope>
    <source>
        <strain evidence="1">10037</strain>
    </source>
</reference>
<organism evidence="1 2">
    <name type="scientific">Candidatus Merdivivens pullistercoris</name>
    <dbReference type="NCBI Taxonomy" id="2840873"/>
    <lineage>
        <taxon>Bacteria</taxon>
        <taxon>Pseudomonadati</taxon>
        <taxon>Bacteroidota</taxon>
        <taxon>Bacteroidia</taxon>
        <taxon>Bacteroidales</taxon>
        <taxon>Muribaculaceae</taxon>
        <taxon>Muribaculaceae incertae sedis</taxon>
        <taxon>Candidatus Merdivivens</taxon>
    </lineage>
</organism>
<name>A0A9D9I4H2_9BACT</name>
<evidence type="ECO:0000313" key="2">
    <source>
        <dbReference type="Proteomes" id="UP000823597"/>
    </source>
</evidence>
<proteinExistence type="predicted"/>
<accession>A0A9D9I4H2</accession>
<sequence>MRIRKHIIKGRNGWNTLVPVLFICCSLISCSGRFVTAGESSGIDSLINRLDYLARKNDWDSLFNTTYPILSDNGKNKDTLEMLSLSDEPGKSHSLRKRSRVNHNLREPYII</sequence>